<evidence type="ECO:0000256" key="1">
    <source>
        <dbReference type="SAM" id="MobiDB-lite"/>
    </source>
</evidence>
<comment type="caution">
    <text evidence="2">The sequence shown here is derived from an EMBL/GenBank/DDBJ whole genome shotgun (WGS) entry which is preliminary data.</text>
</comment>
<proteinExistence type="predicted"/>
<sequence length="269" mass="29111">MESLNILSQSLMSPESPKPAVFAEDTPRFGFEMAPAQACQPPDVFGWDSFDTSIEDSLEHNLNNLPHQHNFDTEHNYELAIDNTPYQLPTQSPSDTQDSSPVSRVTGATSSAGFVMASRTRVFMASTETARYRAVSVVWSTVGDVSAVLGVLGVTGTLSGVVLPSCRFSSDNGLSQLCESSSSVSSSIAAVSSITYNSGSAAVAKIPSRVAGRTGLSMLNVRKFSRWCGFTVLVYNELVKSIADPTTWPVKWFTCCPVLSMKFFSWNFL</sequence>
<evidence type="ECO:0000313" key="3">
    <source>
        <dbReference type="Proteomes" id="UP000769157"/>
    </source>
</evidence>
<reference evidence="2" key="2">
    <citation type="submission" date="2021-01" db="EMBL/GenBank/DDBJ databases">
        <authorList>
            <person name="Schikora-Tamarit M.A."/>
        </authorList>
    </citation>
    <scope>NUCLEOTIDE SEQUENCE</scope>
    <source>
        <strain evidence="2">CBS6075</strain>
    </source>
</reference>
<reference evidence="2" key="1">
    <citation type="journal article" date="2021" name="Open Biol.">
        <title>Shared evolutionary footprints suggest mitochondrial oxidative damage underlies multiple complex I losses in fungi.</title>
        <authorList>
            <person name="Schikora-Tamarit M.A."/>
            <person name="Marcet-Houben M."/>
            <person name="Nosek J."/>
            <person name="Gabaldon T."/>
        </authorList>
    </citation>
    <scope>NUCLEOTIDE SEQUENCE</scope>
    <source>
        <strain evidence="2">CBS6075</strain>
    </source>
</reference>
<accession>A0A9P8T2P0</accession>
<dbReference type="EMBL" id="JAEUBE010000352">
    <property type="protein sequence ID" value="KAH3664023.1"/>
    <property type="molecule type" value="Genomic_DNA"/>
</dbReference>
<name>A0A9P8T2P0_9ASCO</name>
<organism evidence="2 3">
    <name type="scientific">Ogataea philodendri</name>
    <dbReference type="NCBI Taxonomy" id="1378263"/>
    <lineage>
        <taxon>Eukaryota</taxon>
        <taxon>Fungi</taxon>
        <taxon>Dikarya</taxon>
        <taxon>Ascomycota</taxon>
        <taxon>Saccharomycotina</taxon>
        <taxon>Pichiomycetes</taxon>
        <taxon>Pichiales</taxon>
        <taxon>Pichiaceae</taxon>
        <taxon>Ogataea</taxon>
    </lineage>
</organism>
<dbReference type="GeneID" id="70236702"/>
<evidence type="ECO:0000313" key="2">
    <source>
        <dbReference type="EMBL" id="KAH3664023.1"/>
    </source>
</evidence>
<feature type="region of interest" description="Disordered" evidence="1">
    <location>
        <begin position="85"/>
        <end position="105"/>
    </location>
</feature>
<protein>
    <submittedName>
        <fullName evidence="2">Uncharacterized protein</fullName>
    </submittedName>
</protein>
<dbReference type="RefSeq" id="XP_046060303.1">
    <property type="nucleotide sequence ID" value="XM_046205847.1"/>
</dbReference>
<dbReference type="AlphaFoldDB" id="A0A9P8T2P0"/>
<keyword evidence="3" id="KW-1185">Reference proteome</keyword>
<dbReference type="Proteomes" id="UP000769157">
    <property type="component" value="Unassembled WGS sequence"/>
</dbReference>
<gene>
    <name evidence="2" type="ORF">OGAPHI_004737</name>
</gene>